<reference evidence="1 2" key="1">
    <citation type="submission" date="2018-06" db="EMBL/GenBank/DDBJ databases">
        <title>Genomic Encyclopedia of Archaeal and Bacterial Type Strains, Phase II (KMG-II): from individual species to whole genera.</title>
        <authorList>
            <person name="Goeker M."/>
        </authorList>
    </citation>
    <scope>NUCLEOTIDE SEQUENCE [LARGE SCALE GENOMIC DNA]</scope>
    <source>
        <strain evidence="1 2">ATCC BAA-1881</strain>
    </source>
</reference>
<proteinExistence type="predicted"/>
<dbReference type="InterPro" id="IPR023214">
    <property type="entry name" value="HAD_sf"/>
</dbReference>
<gene>
    <name evidence="1" type="ORF">EI42_04714</name>
</gene>
<dbReference type="RefSeq" id="WP_111325024.1">
    <property type="nucleotide sequence ID" value="NZ_BIFX01000002.1"/>
</dbReference>
<dbReference type="InterPro" id="IPR036412">
    <property type="entry name" value="HAD-like_sf"/>
</dbReference>
<dbReference type="AlphaFoldDB" id="A0A326U220"/>
<organism evidence="1 2">
    <name type="scientific">Thermosporothrix hazakensis</name>
    <dbReference type="NCBI Taxonomy" id="644383"/>
    <lineage>
        <taxon>Bacteria</taxon>
        <taxon>Bacillati</taxon>
        <taxon>Chloroflexota</taxon>
        <taxon>Ktedonobacteria</taxon>
        <taxon>Ktedonobacterales</taxon>
        <taxon>Thermosporotrichaceae</taxon>
        <taxon>Thermosporothrix</taxon>
    </lineage>
</organism>
<dbReference type="EMBL" id="QKUF01000023">
    <property type="protein sequence ID" value="PZW24023.1"/>
    <property type="molecule type" value="Genomic_DNA"/>
</dbReference>
<protein>
    <submittedName>
        <fullName evidence="1">Uncharacterized protein</fullName>
    </submittedName>
</protein>
<keyword evidence="2" id="KW-1185">Reference proteome</keyword>
<comment type="caution">
    <text evidence="1">The sequence shown here is derived from an EMBL/GenBank/DDBJ whole genome shotgun (WGS) entry which is preliminary data.</text>
</comment>
<accession>A0A326U220</accession>
<name>A0A326U220_THEHA</name>
<sequence>MIKAAILDLDALVQKGSAIPLPGIPERLASFSAQRIPLAIISNQNTLIERTAEQRAFSPDGVSVPARVAANIKEITQELGLYGVPWFISLGDANARRRMSDAQYQGLIEQIAFELGSFFPEGALFVSQVIGPAPALFLTIAQHLQVAPSECLYLGVGEKEREAAEAAGMTCELVPAIEVAAFEATFGSFEATL</sequence>
<evidence type="ECO:0000313" key="2">
    <source>
        <dbReference type="Proteomes" id="UP000248806"/>
    </source>
</evidence>
<dbReference type="Proteomes" id="UP000248806">
    <property type="component" value="Unassembled WGS sequence"/>
</dbReference>
<evidence type="ECO:0000313" key="1">
    <source>
        <dbReference type="EMBL" id="PZW24023.1"/>
    </source>
</evidence>
<dbReference type="OrthoDB" id="9776368at2"/>
<dbReference type="SUPFAM" id="SSF56784">
    <property type="entry name" value="HAD-like"/>
    <property type="match status" value="1"/>
</dbReference>
<dbReference type="Gene3D" id="3.40.50.1000">
    <property type="entry name" value="HAD superfamily/HAD-like"/>
    <property type="match status" value="1"/>
</dbReference>